<accession>A0A8J4EEJ2</accession>
<feature type="transmembrane region" description="Helical" evidence="1">
    <location>
        <begin position="65"/>
        <end position="87"/>
    </location>
</feature>
<dbReference type="AlphaFoldDB" id="A0A8J4EEJ2"/>
<comment type="caution">
    <text evidence="2">The sequence shown here is derived from an EMBL/GenBank/DDBJ whole genome shotgun (WGS) entry which is preliminary data.</text>
</comment>
<feature type="transmembrane region" description="Helical" evidence="1">
    <location>
        <begin position="20"/>
        <end position="45"/>
    </location>
</feature>
<feature type="transmembrane region" description="Helical" evidence="1">
    <location>
        <begin position="125"/>
        <end position="146"/>
    </location>
</feature>
<dbReference type="InterPro" id="IPR045713">
    <property type="entry name" value="DUF6069"/>
</dbReference>
<gene>
    <name evidence="2" type="ORF">Voc01_075420</name>
</gene>
<reference evidence="2" key="1">
    <citation type="submission" date="2021-01" db="EMBL/GenBank/DDBJ databases">
        <title>Whole genome shotgun sequence of Virgisporangium ochraceum NBRC 16418.</title>
        <authorList>
            <person name="Komaki H."/>
            <person name="Tamura T."/>
        </authorList>
    </citation>
    <scope>NUCLEOTIDE SEQUENCE</scope>
    <source>
        <strain evidence="2">NBRC 16418</strain>
    </source>
</reference>
<keyword evidence="1" id="KW-1133">Transmembrane helix</keyword>
<keyword evidence="1" id="KW-0472">Membrane</keyword>
<keyword evidence="3" id="KW-1185">Reference proteome</keyword>
<protein>
    <submittedName>
        <fullName evidence="2">Uncharacterized protein</fullName>
    </submittedName>
</protein>
<feature type="transmembrane region" description="Helical" evidence="1">
    <location>
        <begin position="94"/>
        <end position="113"/>
    </location>
</feature>
<organism evidence="2 3">
    <name type="scientific">Virgisporangium ochraceum</name>
    <dbReference type="NCBI Taxonomy" id="65505"/>
    <lineage>
        <taxon>Bacteria</taxon>
        <taxon>Bacillati</taxon>
        <taxon>Actinomycetota</taxon>
        <taxon>Actinomycetes</taxon>
        <taxon>Micromonosporales</taxon>
        <taxon>Micromonosporaceae</taxon>
        <taxon>Virgisporangium</taxon>
    </lineage>
</organism>
<evidence type="ECO:0000256" key="1">
    <source>
        <dbReference type="SAM" id="Phobius"/>
    </source>
</evidence>
<evidence type="ECO:0000313" key="2">
    <source>
        <dbReference type="EMBL" id="GIJ72625.1"/>
    </source>
</evidence>
<dbReference type="Pfam" id="PF19545">
    <property type="entry name" value="DUF6069"/>
    <property type="match status" value="1"/>
</dbReference>
<evidence type="ECO:0000313" key="3">
    <source>
        <dbReference type="Proteomes" id="UP000635606"/>
    </source>
</evidence>
<name>A0A8J4EEJ2_9ACTN</name>
<keyword evidence="1" id="KW-0812">Transmembrane</keyword>
<proteinExistence type="predicted"/>
<sequence length="161" mass="16639">MTYQPEQAPQHPSVNAGKLWSGGAATALVAALIAVVGILLTRGLFGVPILAPKGDGVWGGANTFWYAFGAACASLLATALVHVLLLTTPRPMMFFAWAIGLATLAGMLAPFMVDATLASRMCTSLLNLVLGVATGTLVASTAKAALRPPTPRIRPVPRAYP</sequence>
<dbReference type="Proteomes" id="UP000635606">
    <property type="component" value="Unassembled WGS sequence"/>
</dbReference>
<dbReference type="EMBL" id="BOPH01000102">
    <property type="protein sequence ID" value="GIJ72625.1"/>
    <property type="molecule type" value="Genomic_DNA"/>
</dbReference>